<dbReference type="InterPro" id="IPR036400">
    <property type="entry name" value="Cyt_B5-like_heme/steroid_sf"/>
</dbReference>
<keyword evidence="11" id="KW-0812">Transmembrane</keyword>
<protein>
    <recommendedName>
        <fullName evidence="2 9">Dihydrolipoyl dehydrogenase</fullName>
        <ecNumber evidence="2 9">1.8.1.4</ecNumber>
    </recommendedName>
</protein>
<dbReference type="InterPro" id="IPR003891">
    <property type="entry name" value="Initiation_fac_eIF4g_MI"/>
</dbReference>
<comment type="catalytic activity">
    <reaction evidence="9">
        <text>N(6)-[(R)-dihydrolipoyl]-L-lysyl-[protein] + NAD(+) = N(6)-[(R)-lipoyl]-L-lysyl-[protein] + NADH + H(+)</text>
        <dbReference type="Rhea" id="RHEA:15045"/>
        <dbReference type="Rhea" id="RHEA-COMP:10474"/>
        <dbReference type="Rhea" id="RHEA-COMP:10475"/>
        <dbReference type="ChEBI" id="CHEBI:15378"/>
        <dbReference type="ChEBI" id="CHEBI:57540"/>
        <dbReference type="ChEBI" id="CHEBI:57945"/>
        <dbReference type="ChEBI" id="CHEBI:83099"/>
        <dbReference type="ChEBI" id="CHEBI:83100"/>
        <dbReference type="EC" id="1.8.1.4"/>
    </reaction>
</comment>
<dbReference type="SMART" id="SM00543">
    <property type="entry name" value="MIF4G"/>
    <property type="match status" value="1"/>
</dbReference>
<organism evidence="14 15">
    <name type="scientific">Cudoniella acicularis</name>
    <dbReference type="NCBI Taxonomy" id="354080"/>
    <lineage>
        <taxon>Eukaryota</taxon>
        <taxon>Fungi</taxon>
        <taxon>Dikarya</taxon>
        <taxon>Ascomycota</taxon>
        <taxon>Pezizomycotina</taxon>
        <taxon>Leotiomycetes</taxon>
        <taxon>Helotiales</taxon>
        <taxon>Tricladiaceae</taxon>
        <taxon>Cudoniella</taxon>
    </lineage>
</organism>
<comment type="caution">
    <text evidence="14">The sequence shown here is derived from an EMBL/GenBank/DDBJ whole genome shotgun (WGS) entry which is preliminary data.</text>
</comment>
<dbReference type="InterPro" id="IPR036188">
    <property type="entry name" value="FAD/NAD-bd_sf"/>
</dbReference>
<dbReference type="Gene3D" id="3.50.50.60">
    <property type="entry name" value="FAD/NAD(P)-binding domain"/>
    <property type="match status" value="2"/>
</dbReference>
<keyword evidence="11" id="KW-1133">Transmembrane helix</keyword>
<reference evidence="14 15" key="1">
    <citation type="submission" date="2020-03" db="EMBL/GenBank/DDBJ databases">
        <title>Draft Genome Sequence of Cudoniella acicularis.</title>
        <authorList>
            <person name="Buettner E."/>
            <person name="Kellner H."/>
        </authorList>
    </citation>
    <scope>NUCLEOTIDE SEQUENCE [LARGE SCALE GENOMIC DNA]</scope>
    <source>
        <strain evidence="14 15">DSM 108380</strain>
    </source>
</reference>
<dbReference type="InterPro" id="IPR016024">
    <property type="entry name" value="ARM-type_fold"/>
</dbReference>
<evidence type="ECO:0000256" key="3">
    <source>
        <dbReference type="ARBA" id="ARBA00022630"/>
    </source>
</evidence>
<feature type="compositionally biased region" description="Basic and acidic residues" evidence="10">
    <location>
        <begin position="109"/>
        <end position="119"/>
    </location>
</feature>
<evidence type="ECO:0000256" key="8">
    <source>
        <dbReference type="ARBA" id="ARBA00023284"/>
    </source>
</evidence>
<keyword evidence="4 9" id="KW-0274">FAD</keyword>
<dbReference type="GO" id="GO:0045254">
    <property type="term" value="C:pyruvate dehydrogenase complex"/>
    <property type="evidence" value="ECO:0007669"/>
    <property type="project" value="UniProtKB-ARBA"/>
</dbReference>
<feature type="domain" description="MI" evidence="13">
    <location>
        <begin position="630"/>
        <end position="759"/>
    </location>
</feature>
<dbReference type="CDD" id="cd03506">
    <property type="entry name" value="Delta6-FADS-like"/>
    <property type="match status" value="1"/>
</dbReference>
<feature type="region of interest" description="Disordered" evidence="10">
    <location>
        <begin position="174"/>
        <end position="314"/>
    </location>
</feature>
<dbReference type="EC" id="1.8.1.4" evidence="2 9"/>
<feature type="domain" description="Cytochrome b5 heme-binding" evidence="12">
    <location>
        <begin position="1440"/>
        <end position="1515"/>
    </location>
</feature>
<dbReference type="SMART" id="SM01117">
    <property type="entry name" value="Cyt-b5"/>
    <property type="match status" value="1"/>
</dbReference>
<dbReference type="NCBIfam" id="TIGR01350">
    <property type="entry name" value="lipoamide_DH"/>
    <property type="match status" value="1"/>
</dbReference>
<gene>
    <name evidence="14" type="ORF">G7Y89_g10620</name>
</gene>
<feature type="compositionally biased region" description="Basic and acidic residues" evidence="10">
    <location>
        <begin position="190"/>
        <end position="219"/>
    </location>
</feature>
<evidence type="ECO:0000256" key="6">
    <source>
        <dbReference type="ARBA" id="ARBA00023027"/>
    </source>
</evidence>
<comment type="cofactor">
    <cofactor evidence="9">
        <name>FAD</name>
        <dbReference type="ChEBI" id="CHEBI:57692"/>
    </cofactor>
    <text evidence="9">Binds 1 FAD per subunit.</text>
</comment>
<evidence type="ECO:0000256" key="2">
    <source>
        <dbReference type="ARBA" id="ARBA00012608"/>
    </source>
</evidence>
<evidence type="ECO:0000256" key="1">
    <source>
        <dbReference type="ARBA" id="ARBA00007532"/>
    </source>
</evidence>
<keyword evidence="8 9" id="KW-0676">Redox-active center</keyword>
<dbReference type="Gene3D" id="3.10.120.10">
    <property type="entry name" value="Cytochrome b5-like heme/steroid binding domain"/>
    <property type="match status" value="1"/>
</dbReference>
<dbReference type="Pfam" id="PF00173">
    <property type="entry name" value="Cyt-b5"/>
    <property type="match status" value="1"/>
</dbReference>
<feature type="compositionally biased region" description="Basic residues" evidence="10">
    <location>
        <begin position="26"/>
        <end position="35"/>
    </location>
</feature>
<accession>A0A8H4RF48</accession>
<evidence type="ECO:0000259" key="12">
    <source>
        <dbReference type="PROSITE" id="PS50255"/>
    </source>
</evidence>
<keyword evidence="5 9" id="KW-0560">Oxidoreductase</keyword>
<dbReference type="PRINTS" id="PR00368">
    <property type="entry name" value="FADPNR"/>
</dbReference>
<dbReference type="OrthoDB" id="361797at2759"/>
<dbReference type="InterPro" id="IPR005804">
    <property type="entry name" value="FA_desaturase_dom"/>
</dbReference>
<dbReference type="SUPFAM" id="SSF55856">
    <property type="entry name" value="Cytochrome b5-like heme/steroid binding domain"/>
    <property type="match status" value="1"/>
</dbReference>
<dbReference type="PANTHER" id="PTHR22912">
    <property type="entry name" value="DISULFIDE OXIDOREDUCTASE"/>
    <property type="match status" value="1"/>
</dbReference>
<keyword evidence="6 9" id="KW-0520">NAD</keyword>
<comment type="miscellaneous">
    <text evidence="9">The active site is a redox-active disulfide bond.</text>
</comment>
<feature type="transmembrane region" description="Helical" evidence="11">
    <location>
        <begin position="1660"/>
        <end position="1687"/>
    </location>
</feature>
<dbReference type="InterPro" id="IPR006258">
    <property type="entry name" value="Lipoamide_DH"/>
</dbReference>
<dbReference type="Pfam" id="PF00487">
    <property type="entry name" value="FA_desaturase"/>
    <property type="match status" value="1"/>
</dbReference>
<dbReference type="InterPro" id="IPR012999">
    <property type="entry name" value="Pyr_OxRdtase_I_AS"/>
</dbReference>
<dbReference type="Pfam" id="PF02847">
    <property type="entry name" value="MA3"/>
    <property type="match status" value="1"/>
</dbReference>
<feature type="transmembrane region" description="Helical" evidence="11">
    <location>
        <begin position="1825"/>
        <end position="1844"/>
    </location>
</feature>
<keyword evidence="15" id="KW-1185">Reference proteome</keyword>
<feature type="compositionally biased region" description="Basic and acidic residues" evidence="10">
    <location>
        <begin position="36"/>
        <end position="50"/>
    </location>
</feature>
<dbReference type="FunFam" id="3.30.390.30:FF:000001">
    <property type="entry name" value="Dihydrolipoyl dehydrogenase"/>
    <property type="match status" value="1"/>
</dbReference>
<dbReference type="InterPro" id="IPR023753">
    <property type="entry name" value="FAD/NAD-binding_dom"/>
</dbReference>
<dbReference type="Pfam" id="PF02852">
    <property type="entry name" value="Pyr_redox_dim"/>
    <property type="match status" value="1"/>
</dbReference>
<dbReference type="InterPro" id="IPR004099">
    <property type="entry name" value="Pyr_nucl-diS_OxRdtase_dimer"/>
</dbReference>
<feature type="compositionally biased region" description="Acidic residues" evidence="10">
    <location>
        <begin position="256"/>
        <end position="268"/>
    </location>
</feature>
<evidence type="ECO:0000256" key="4">
    <source>
        <dbReference type="ARBA" id="ARBA00022827"/>
    </source>
</evidence>
<dbReference type="InterPro" id="IPR003890">
    <property type="entry name" value="MIF4G-like_typ-3"/>
</dbReference>
<dbReference type="EMBL" id="JAAMPI010000953">
    <property type="protein sequence ID" value="KAF4627534.1"/>
    <property type="molecule type" value="Genomic_DNA"/>
</dbReference>
<proteinExistence type="inferred from homology"/>
<feature type="transmembrane region" description="Helical" evidence="11">
    <location>
        <begin position="1788"/>
        <end position="1804"/>
    </location>
</feature>
<evidence type="ECO:0000313" key="15">
    <source>
        <dbReference type="Proteomes" id="UP000566819"/>
    </source>
</evidence>
<dbReference type="FunFam" id="3.50.50.60:FF:000025">
    <property type="entry name" value="Dihydrolipoyl dehydrogenase"/>
    <property type="match status" value="1"/>
</dbReference>
<evidence type="ECO:0000256" key="9">
    <source>
        <dbReference type="RuleBase" id="RU003692"/>
    </source>
</evidence>
<dbReference type="Pfam" id="PF02854">
    <property type="entry name" value="MIF4G"/>
    <property type="match status" value="1"/>
</dbReference>
<dbReference type="Proteomes" id="UP000566819">
    <property type="component" value="Unassembled WGS sequence"/>
</dbReference>
<dbReference type="SMART" id="SM00544">
    <property type="entry name" value="MA3"/>
    <property type="match status" value="1"/>
</dbReference>
<dbReference type="PROSITE" id="PS51366">
    <property type="entry name" value="MI"/>
    <property type="match status" value="1"/>
</dbReference>
<dbReference type="PROSITE" id="PS50255">
    <property type="entry name" value="CYTOCHROME_B5_2"/>
    <property type="match status" value="1"/>
</dbReference>
<evidence type="ECO:0000259" key="13">
    <source>
        <dbReference type="PROSITE" id="PS51366"/>
    </source>
</evidence>
<feature type="region of interest" description="Disordered" evidence="10">
    <location>
        <begin position="1529"/>
        <end position="1581"/>
    </location>
</feature>
<dbReference type="PRINTS" id="PR00411">
    <property type="entry name" value="PNDRDTASEI"/>
</dbReference>
<dbReference type="GO" id="GO:0006629">
    <property type="term" value="P:lipid metabolic process"/>
    <property type="evidence" value="ECO:0007669"/>
    <property type="project" value="InterPro"/>
</dbReference>
<dbReference type="SUPFAM" id="SSF48371">
    <property type="entry name" value="ARM repeat"/>
    <property type="match status" value="1"/>
</dbReference>
<dbReference type="GO" id="GO:0045252">
    <property type="term" value="C:oxoglutarate dehydrogenase complex"/>
    <property type="evidence" value="ECO:0007669"/>
    <property type="project" value="TreeGrafter"/>
</dbReference>
<evidence type="ECO:0000256" key="5">
    <source>
        <dbReference type="ARBA" id="ARBA00023002"/>
    </source>
</evidence>
<keyword evidence="7" id="KW-1015">Disulfide bond</keyword>
<comment type="similarity">
    <text evidence="1 9">Belongs to the class-I pyridine nucleotide-disulfide oxidoreductase family.</text>
</comment>
<feature type="compositionally biased region" description="Basic and acidic residues" evidence="10">
    <location>
        <begin position="1531"/>
        <end position="1544"/>
    </location>
</feature>
<keyword evidence="3 9" id="KW-0285">Flavoprotein</keyword>
<keyword evidence="11" id="KW-0472">Membrane</keyword>
<dbReference type="GO" id="GO:0004148">
    <property type="term" value="F:dihydrolipoyl dehydrogenase (NADH) activity"/>
    <property type="evidence" value="ECO:0007669"/>
    <property type="project" value="UniProtKB-EC"/>
</dbReference>
<sequence>MPPTRGPLKLPRQLIEQLGGEDALTSRRKSHHHPGTRKDLRKAARIEKKSLRSGPPPLKRKKLQHSEPENIDVPSEISPHRSQQPPGPSRGDTLNAPRPKSILKNSKMVHPESSSESRSRKTSPPASIPKAVKAKLAEDDEEIAALEKKLGLKGKKKLPQSFADDGLDVLLERIDGGSDLDVAESKKRKAEGDEWLAKKRTEARRKAEGRPGGSPKKEDEGSDSFGGSDDDGASDMSLDGPEFPDDVSEETSNADPELDTEDDFDGFESDEHGEAYKPQPRVRENPYVAPSSDKEPTKKYIPPSLRKSTSNSEELVRLRRQTQGLVNRLTEANLISILSEIEKLYRDHPRQHVTSILVDLLLTSVSEPTSLPDTLIILPAGFIAAIYKIVGMDFGAQVVQRTVELFDEHYNRASAIEQVGPAAATTDSSKETSNLIMLLSGMYNFQVVGSNLIFDYIKKFLAKLSELNAELLLKLIRTSGPQLRQDDPSSLKDIVAMLRPAIAQVGEENISVRTKFMIETINDLKNNRMKTGGVASAVTSEHTIRMKKILGSLNVRNIKASEPLRIGLGDIKDSDKKGKWWLVGASWSGDTIEERENAATQATSTETVHTEDSGTSDLAQLAREHRMNTDVRRAIFVAIMSASDFQDAYLRILKLKLRKVQEYEIPKVLIHCAGAEKSYNPYYTLIAKKICGDRRLKTAFQYCLWDLFKKMGESDDNDEETIEDDSKLDTRQLVNLAKMFGTLIAEGGLELGVLRNLNLSYLQPKTKTFMEVLFITIFLQSQKQSETRRDKEAVTSILSKAKDTPQLVNGLQYLLKRVISKTEIAGGKDQTATVKWACKVAGDTLEALVAIDGLLTASRGVNPGLCSSSFRLIKNILGFNRLRNQHNNYLHDASKLISAESGREVSFQTTVILPHQQLRDSQNELMLPKPENDLVIIGGGVAGYVAAIKAGQEGLKVACIEKRGTLGGTCLNVGCIPSKALLNNSHLYHQILHDTKNRGIEVGDVKLNLAQMMKAKDTAVSGLTKGIEFLFKKNNVEYIKGTGTFTNEHEIKVNLSEGGERSVRGKNIIIATGSEATPFPGLEVDEKRIVTSTGALALEKVPESMVVIGGGIIGLEMGSVWSRLGSKVTVVEFLGQIGGPGMDAEISKSAQKLLKKQGIDFKLNTKVLGGDATGDKIKLEVEAAKGGKKETLDADVVLVAIGRRPYTAGLGLENIGLETDDKGRLVIDSEYRTKTPHIRVIGDCTFGPMLAHKAEEEAVAAIEYIKKGHGHVNYGAIPSVMYTHPEVAWVGQNEQEVKASGVKYKIGSFPFSANSRAKTNQDSEGMVKIIADAETDRILGIHIIGPNAGEMIAEGTLAIEYGASSEDIGRTSHAHPTLSEAFKEAAMATHDEGALIPVQVEQSLGTTKYKGMMRFIHGNGGKSYATAEDQIGAASAASGETVLSRRQIEGLIADGRSIIIVDHKVLKVDPWLKFHPGGDKAIMHMVGRDATDELNALHSPEARRQMERYCIGRIEGRWKNFMPPIQGGKFRPYDDCASQEKEAHEEDSEMYPRSSDISRTPSPVFDTDHASIRKRGTTRTSRLTSSASSISSVADLDDGMSWLDVRTREQIDLDLAKYPSLDLKTQDEVVRKYRLLDQRIRAEGLYDCNYSAYAIEGCRYTFLMCMMLFFLHIQWYAISGLFLGCLWHQLVFTVHDAGHMGITHNFTVDTMIGIIIADFIGGLSVGWWKRNHNVHHIVTNSPEHDPDIEHIPFFAISHRFFDSLTSSFYERVMTFDAFAKFIIPYQAYLYYPILTFGRFNLYFLSWEYLIRGLGPRKGPAWWHRWLEITGQVFFWFWFGYLLLYKTIPTVSGRIAFVMVSHMVTMPLHAQITLSHFSMSTAELGPHESFPQKMLRTTMDVDCPQWLDFFHGGLQFQAIHHLFPRMPRHNLRRTQKLVQGFCADVGIPYALYGFVDGSRQVIGRLEEVGRQAAILAKCQKSLAEKGDILHGH</sequence>
<dbReference type="InterPro" id="IPR050151">
    <property type="entry name" value="Class-I_Pyr_Nuc-Dis_Oxidored"/>
</dbReference>
<name>A0A8H4RF48_9HELO</name>
<dbReference type="Gene3D" id="3.30.390.30">
    <property type="match status" value="1"/>
</dbReference>
<dbReference type="GO" id="GO:0045333">
    <property type="term" value="P:cellular respiration"/>
    <property type="evidence" value="ECO:0007669"/>
    <property type="project" value="UniProtKB-ARBA"/>
</dbReference>
<dbReference type="PROSITE" id="PS00076">
    <property type="entry name" value="PYRIDINE_REDOX_1"/>
    <property type="match status" value="1"/>
</dbReference>
<dbReference type="InterPro" id="IPR001199">
    <property type="entry name" value="Cyt_B5-like_heme/steroid-bd"/>
</dbReference>
<feature type="region of interest" description="Disordered" evidence="10">
    <location>
        <begin position="1"/>
        <end position="138"/>
    </location>
</feature>
<dbReference type="Gene3D" id="1.25.40.180">
    <property type="match status" value="1"/>
</dbReference>
<feature type="transmembrane region" description="Helical" evidence="11">
    <location>
        <begin position="1708"/>
        <end position="1728"/>
    </location>
</feature>
<dbReference type="GO" id="GO:0050660">
    <property type="term" value="F:flavin adenine dinucleotide binding"/>
    <property type="evidence" value="ECO:0007669"/>
    <property type="project" value="InterPro"/>
</dbReference>
<evidence type="ECO:0000256" key="7">
    <source>
        <dbReference type="ARBA" id="ARBA00023157"/>
    </source>
</evidence>
<dbReference type="SUPFAM" id="SSF55424">
    <property type="entry name" value="FAD/NAD-linked reductases, dimerisation (C-terminal) domain"/>
    <property type="match status" value="1"/>
</dbReference>
<evidence type="ECO:0000256" key="10">
    <source>
        <dbReference type="SAM" id="MobiDB-lite"/>
    </source>
</evidence>
<dbReference type="GO" id="GO:0005759">
    <property type="term" value="C:mitochondrial matrix"/>
    <property type="evidence" value="ECO:0007669"/>
    <property type="project" value="UniProtKB-ARBA"/>
</dbReference>
<dbReference type="PANTHER" id="PTHR22912:SF151">
    <property type="entry name" value="DIHYDROLIPOYL DEHYDROGENASE, MITOCHONDRIAL"/>
    <property type="match status" value="1"/>
</dbReference>
<evidence type="ECO:0000256" key="11">
    <source>
        <dbReference type="SAM" id="Phobius"/>
    </source>
</evidence>
<evidence type="ECO:0000313" key="14">
    <source>
        <dbReference type="EMBL" id="KAF4627534.1"/>
    </source>
</evidence>
<dbReference type="SUPFAM" id="SSF51905">
    <property type="entry name" value="FAD/NAD(P)-binding domain"/>
    <property type="match status" value="1"/>
</dbReference>
<dbReference type="Pfam" id="PF07992">
    <property type="entry name" value="Pyr_redox_2"/>
    <property type="match status" value="1"/>
</dbReference>
<dbReference type="FunFam" id="1.25.40.180:FF:000050">
    <property type="entry name" value="Nuclear protein (Sgd1), putative"/>
    <property type="match status" value="1"/>
</dbReference>
<dbReference type="GO" id="GO:0003723">
    <property type="term" value="F:RNA binding"/>
    <property type="evidence" value="ECO:0007669"/>
    <property type="project" value="InterPro"/>
</dbReference>
<dbReference type="InterPro" id="IPR016156">
    <property type="entry name" value="FAD/NAD-linked_Rdtase_dimer_sf"/>
</dbReference>
<dbReference type="GO" id="GO:0006103">
    <property type="term" value="P:2-oxoglutarate metabolic process"/>
    <property type="evidence" value="ECO:0007669"/>
    <property type="project" value="TreeGrafter"/>
</dbReference>